<reference evidence="1" key="1">
    <citation type="submission" date="2023-07" db="EMBL/GenBank/DDBJ databases">
        <title>Black Yeasts Isolated from many extreme environments.</title>
        <authorList>
            <person name="Coleine C."/>
            <person name="Stajich J.E."/>
            <person name="Selbmann L."/>
        </authorList>
    </citation>
    <scope>NUCLEOTIDE SEQUENCE</scope>
    <source>
        <strain evidence="1">CCFEE 5714</strain>
    </source>
</reference>
<comment type="caution">
    <text evidence="1">The sequence shown here is derived from an EMBL/GenBank/DDBJ whole genome shotgun (WGS) entry which is preliminary data.</text>
</comment>
<dbReference type="Proteomes" id="UP001281147">
    <property type="component" value="Unassembled WGS sequence"/>
</dbReference>
<accession>A0ACC3MK72</accession>
<dbReference type="EMBL" id="JAUTXU010000239">
    <property type="protein sequence ID" value="KAK3696557.1"/>
    <property type="molecule type" value="Genomic_DNA"/>
</dbReference>
<organism evidence="1 2">
    <name type="scientific">Vermiconidia calcicola</name>
    <dbReference type="NCBI Taxonomy" id="1690605"/>
    <lineage>
        <taxon>Eukaryota</taxon>
        <taxon>Fungi</taxon>
        <taxon>Dikarya</taxon>
        <taxon>Ascomycota</taxon>
        <taxon>Pezizomycotina</taxon>
        <taxon>Dothideomycetes</taxon>
        <taxon>Dothideomycetidae</taxon>
        <taxon>Mycosphaerellales</taxon>
        <taxon>Extremaceae</taxon>
        <taxon>Vermiconidia</taxon>
    </lineage>
</organism>
<proteinExistence type="predicted"/>
<sequence length="1105" mass="121286">MATALTPTFDIRRWERSRSSLQSKSGSEFSEQHRDRLRSPNAVKAKPAKSAVINSILEALDTLDPPQAASRNNSTHSDTRSERSYLSSVAATESSLQGVPTIARPTSSGFCVQYGTAVSSVADEDSVSEAALPPTIHTSRPPSALSLYNPPRTASFTGESLGAFRPSSIRSQQSSYSSINKERASYSKNKLSAESWVKHNSVSQESLGTAASTDIRRSLRRRGSQESLRLSASRSEPFADQGRFAESPTALGAEQIIPKSTKPPLSSSRGRLYLNDSSSNEEHATLESPAALEVLTEIEGRSDTSVPFSVPSSIAEQERKPFRLSPLNNIIIDSVPTRTSSLRHSGSPASIKKREKKLKRQTEKREASLKAEGRGESKVDSVMETKTKVIPESSWADLGEEDGTVRRIRELQEQRKSRLMESLTKPADLPSAADVEANRTPIQVESPTIRRSADSKRLSRARPAAVRAATEPPVKAHKVLGIVQDKSIQAMTRQDTNGNAHLPDFIQWRDLSLEEKRLQVRPTTQASSSPTPPLSLDYSYAEAIDALRGVDWELTREKPQPVQAPVPRPSLQLPRILSAQYPGTKVNLVPKESDVVVGTPTSQRSLKSQRRKTVHPDLPVDFERKKGRRKSTGDARQTRHFDNEVAPPLPRRNSLELAVTEYLQDARFSRRIKHPLTGRVIAFSEVGDRNGAAVFVCVGMGLTRYVTAFYDELATTLRLRLITVDRPGVGGSEPYPPADRSGPLNWPDDVLAICQSLGITKFSMLAHSAGAIYSLATALVLPHMVEGKIHLLAPWIPPSQLEAISHPAASMAPAGALPRSQRILRVLPTPFLRAANSSFMTATSASLKPATKRTKANSDKPVPRRRDSSRPRSRANERPATRDGASVSPDDFQRRESMMMMDQFMPALNPTENFPIPVNAEAEASLRSSIVMSATATPMDPSFEYAASALNAAEHSEREREQTEKKKKLEYTNHLTQRTWELAVRDSNPATDLLVCLERHRNVGFRYTDVNRELVVTHGSEDKRVPLANVKWLTQQMSRRALSKSADSGVEGGNLPQSRDGSGGCELRILEGEGHGLMASPTIMGDVLTEIAGYWSSPSKSRAAV</sequence>
<keyword evidence="2" id="KW-1185">Reference proteome</keyword>
<evidence type="ECO:0000313" key="1">
    <source>
        <dbReference type="EMBL" id="KAK3696557.1"/>
    </source>
</evidence>
<protein>
    <submittedName>
        <fullName evidence="1">Uncharacterized protein</fullName>
    </submittedName>
</protein>
<gene>
    <name evidence="1" type="ORF">LTR37_017899</name>
</gene>
<evidence type="ECO:0000313" key="2">
    <source>
        <dbReference type="Proteomes" id="UP001281147"/>
    </source>
</evidence>
<name>A0ACC3MK72_9PEZI</name>